<dbReference type="OrthoDB" id="9809206at2"/>
<keyword evidence="12" id="KW-1185">Reference proteome</keyword>
<reference evidence="11" key="1">
    <citation type="submission" date="2009-10" db="EMBL/GenBank/DDBJ databases">
        <title>Complete sequence of Bacillus selenitireducens MLS10.</title>
        <authorList>
            <consortium name="US DOE Joint Genome Institute"/>
            <person name="Lucas S."/>
            <person name="Copeland A."/>
            <person name="Lapidus A."/>
            <person name="Glavina del Rio T."/>
            <person name="Dalin E."/>
            <person name="Tice H."/>
            <person name="Bruce D."/>
            <person name="Goodwin L."/>
            <person name="Pitluck S."/>
            <person name="Sims D."/>
            <person name="Brettin T."/>
            <person name="Detter J.C."/>
            <person name="Han C."/>
            <person name="Larimer F."/>
            <person name="Land M."/>
            <person name="Hauser L."/>
            <person name="Kyrpides N."/>
            <person name="Ovchinnikova G."/>
            <person name="Stolz J."/>
        </authorList>
    </citation>
    <scope>NUCLEOTIDE SEQUENCE [LARGE SCALE GENOMIC DNA]</scope>
    <source>
        <strain evidence="11">MLS10</strain>
    </source>
</reference>
<dbReference type="GO" id="GO:0005886">
    <property type="term" value="C:plasma membrane"/>
    <property type="evidence" value="ECO:0007669"/>
    <property type="project" value="UniProtKB-SubCell"/>
</dbReference>
<keyword evidence="3" id="KW-1003">Cell membrane</keyword>
<evidence type="ECO:0000259" key="9">
    <source>
        <dbReference type="Pfam" id="PF21082"/>
    </source>
</evidence>
<feature type="transmembrane region" description="Helical" evidence="7">
    <location>
        <begin position="12"/>
        <end position="32"/>
    </location>
</feature>
<dbReference type="KEGG" id="bse:Bsel_1590"/>
<dbReference type="Gene3D" id="3.30.70.100">
    <property type="match status" value="1"/>
</dbReference>
<keyword evidence="5 7" id="KW-1133">Transmembrane helix</keyword>
<feature type="domain" description="Mechanosensitive ion channel transmembrane helices 2/3" evidence="10">
    <location>
        <begin position="141"/>
        <end position="182"/>
    </location>
</feature>
<organism evidence="11 12">
    <name type="scientific">Bacillus selenitireducens (strain ATCC 700615 / DSM 15326 / MLS10)</name>
    <dbReference type="NCBI Taxonomy" id="439292"/>
    <lineage>
        <taxon>Bacteria</taxon>
        <taxon>Bacillati</taxon>
        <taxon>Bacillota</taxon>
        <taxon>Bacilli</taxon>
        <taxon>Bacillales</taxon>
        <taxon>Bacillaceae</taxon>
        <taxon>Salisediminibacterium</taxon>
    </lineage>
</organism>
<dbReference type="EMBL" id="CP001791">
    <property type="protein sequence ID" value="ADH99100.1"/>
    <property type="molecule type" value="Genomic_DNA"/>
</dbReference>
<evidence type="ECO:0000256" key="5">
    <source>
        <dbReference type="ARBA" id="ARBA00022989"/>
    </source>
</evidence>
<sequence length="369" mass="41670">MLDFIDPDVWYLSFTWQEIAISFVIFFVFLLFRKLFTNYLFRFVLYLSRKAPVDIVTNVLLAFEKPIRLFFVFLGIYASLTYLSLPAAVDATLSNLMRSLIIIHIAIGFYNLTASNSLVFSRIGHKLNVDQDDILIPFLSKLVRVAIIVMTLSIVASEWNYNVSGFVAGLGLGGLAFALAAQDTVANFFGGVIIIADKPFTIGDWIKTPSVEGFVEDINFRSTKVRTFADTIVVIPNKTVAHEPIENLTQMRKRQVMFSLGVQYSTPREKIETCVARIKELLTNSPDVDQELLIVKFSEFNDSSLDILIYYFTKPTAWVQHLEVKESLNLSMMKILEEEGVSVAFPSTSIYVEKQGEVKIDSGGEKDDQ</sequence>
<dbReference type="InterPro" id="IPR045042">
    <property type="entry name" value="YnaI-like"/>
</dbReference>
<dbReference type="HOGENOM" id="CLU_037945_0_4_9"/>
<dbReference type="SUPFAM" id="SSF82861">
    <property type="entry name" value="Mechanosensitive channel protein MscS (YggB), transmembrane region"/>
    <property type="match status" value="1"/>
</dbReference>
<gene>
    <name evidence="11" type="ordered locus">Bsel_1590</name>
</gene>
<evidence type="ECO:0000259" key="8">
    <source>
        <dbReference type="Pfam" id="PF00924"/>
    </source>
</evidence>
<dbReference type="Proteomes" id="UP000000271">
    <property type="component" value="Chromosome"/>
</dbReference>
<dbReference type="RefSeq" id="WP_013172524.1">
    <property type="nucleotide sequence ID" value="NC_014219.1"/>
</dbReference>
<feature type="transmembrane region" description="Helical" evidence="7">
    <location>
        <begin position="134"/>
        <end position="155"/>
    </location>
</feature>
<dbReference type="InterPro" id="IPR011066">
    <property type="entry name" value="MscS_channel_C_sf"/>
</dbReference>
<comment type="similarity">
    <text evidence="2">Belongs to the MscS (TC 1.A.23) family.</text>
</comment>
<evidence type="ECO:0000256" key="7">
    <source>
        <dbReference type="SAM" id="Phobius"/>
    </source>
</evidence>
<feature type="transmembrane region" description="Helical" evidence="7">
    <location>
        <begin position="95"/>
        <end position="113"/>
    </location>
</feature>
<dbReference type="Pfam" id="PF21082">
    <property type="entry name" value="MS_channel_3rd"/>
    <property type="match status" value="1"/>
</dbReference>
<dbReference type="eggNOG" id="COG0668">
    <property type="taxonomic scope" value="Bacteria"/>
</dbReference>
<dbReference type="InterPro" id="IPR006685">
    <property type="entry name" value="MscS_channel_2nd"/>
</dbReference>
<dbReference type="SUPFAM" id="SSF82689">
    <property type="entry name" value="Mechanosensitive channel protein MscS (YggB), C-terminal domain"/>
    <property type="match status" value="1"/>
</dbReference>
<dbReference type="InterPro" id="IPR010920">
    <property type="entry name" value="LSM_dom_sf"/>
</dbReference>
<comment type="subcellular location">
    <subcellularLocation>
        <location evidence="1">Cell membrane</location>
        <topology evidence="1">Multi-pass membrane protein</topology>
    </subcellularLocation>
</comment>
<evidence type="ECO:0000256" key="3">
    <source>
        <dbReference type="ARBA" id="ARBA00022475"/>
    </source>
</evidence>
<dbReference type="GO" id="GO:0055085">
    <property type="term" value="P:transmembrane transport"/>
    <property type="evidence" value="ECO:0007669"/>
    <property type="project" value="InterPro"/>
</dbReference>
<evidence type="ECO:0000259" key="10">
    <source>
        <dbReference type="Pfam" id="PF21088"/>
    </source>
</evidence>
<evidence type="ECO:0000313" key="12">
    <source>
        <dbReference type="Proteomes" id="UP000000271"/>
    </source>
</evidence>
<dbReference type="STRING" id="439292.Bsel_1590"/>
<dbReference type="Gene3D" id="2.30.30.60">
    <property type="match status" value="1"/>
</dbReference>
<proteinExistence type="inferred from homology"/>
<evidence type="ECO:0000256" key="4">
    <source>
        <dbReference type="ARBA" id="ARBA00022692"/>
    </source>
</evidence>
<dbReference type="Gene3D" id="1.10.287.1260">
    <property type="match status" value="1"/>
</dbReference>
<keyword evidence="4 7" id="KW-0812">Transmembrane</keyword>
<dbReference type="Pfam" id="PF21088">
    <property type="entry name" value="MS_channel_1st"/>
    <property type="match status" value="1"/>
</dbReference>
<evidence type="ECO:0000256" key="1">
    <source>
        <dbReference type="ARBA" id="ARBA00004651"/>
    </source>
</evidence>
<dbReference type="InterPro" id="IPR011014">
    <property type="entry name" value="MscS_channel_TM-2"/>
</dbReference>
<keyword evidence="6 7" id="KW-0472">Membrane</keyword>
<evidence type="ECO:0000313" key="11">
    <source>
        <dbReference type="EMBL" id="ADH99100.1"/>
    </source>
</evidence>
<evidence type="ECO:0000256" key="2">
    <source>
        <dbReference type="ARBA" id="ARBA00008017"/>
    </source>
</evidence>
<dbReference type="SUPFAM" id="SSF50182">
    <property type="entry name" value="Sm-like ribonucleoproteins"/>
    <property type="match status" value="1"/>
</dbReference>
<dbReference type="PANTHER" id="PTHR43634">
    <property type="entry name" value="OW CONDUCTANCE MECHANOSENSITIVE CHANNEL"/>
    <property type="match status" value="1"/>
</dbReference>
<feature type="domain" description="Mechanosensitive ion channel MscS C-terminal" evidence="9">
    <location>
        <begin position="258"/>
        <end position="342"/>
    </location>
</feature>
<feature type="domain" description="Mechanosensitive ion channel MscS" evidence="8">
    <location>
        <begin position="183"/>
        <end position="249"/>
    </location>
</feature>
<feature type="transmembrane region" description="Helical" evidence="7">
    <location>
        <begin position="69"/>
        <end position="89"/>
    </location>
</feature>
<name>D6XTG4_BACIE</name>
<dbReference type="InterPro" id="IPR049278">
    <property type="entry name" value="MS_channel_C"/>
</dbReference>
<dbReference type="Pfam" id="PF00924">
    <property type="entry name" value="MS_channel_2nd"/>
    <property type="match status" value="1"/>
</dbReference>
<accession>D6XTG4</accession>
<dbReference type="InterPro" id="IPR023408">
    <property type="entry name" value="MscS_beta-dom_sf"/>
</dbReference>
<dbReference type="PANTHER" id="PTHR43634:SF2">
    <property type="entry name" value="LOW CONDUCTANCE MECHANOSENSITIVE CHANNEL YNAI"/>
    <property type="match status" value="1"/>
</dbReference>
<dbReference type="InterPro" id="IPR049142">
    <property type="entry name" value="MS_channel_1st"/>
</dbReference>
<protein>
    <submittedName>
        <fullName evidence="11">MscS Mechanosensitive ion channel</fullName>
    </submittedName>
</protein>
<evidence type="ECO:0000256" key="6">
    <source>
        <dbReference type="ARBA" id="ARBA00023136"/>
    </source>
</evidence>
<dbReference type="AlphaFoldDB" id="D6XTG4"/>